<gene>
    <name evidence="2" type="ORF">M9Y10_011536</name>
</gene>
<organism evidence="2 3">
    <name type="scientific">Tritrichomonas musculus</name>
    <dbReference type="NCBI Taxonomy" id="1915356"/>
    <lineage>
        <taxon>Eukaryota</taxon>
        <taxon>Metamonada</taxon>
        <taxon>Parabasalia</taxon>
        <taxon>Tritrichomonadida</taxon>
        <taxon>Tritrichomonadidae</taxon>
        <taxon>Tritrichomonas</taxon>
    </lineage>
</organism>
<dbReference type="PANTHER" id="PTHR35596:SF1">
    <property type="entry name" value="MICROBIAL-TYPE PARG CATALYTIC DOMAIN-CONTAINING PROTEIN"/>
    <property type="match status" value="1"/>
</dbReference>
<dbReference type="PIRSF" id="PIRSF014899">
    <property type="entry name" value="UCP014899"/>
    <property type="match status" value="1"/>
</dbReference>
<evidence type="ECO:0000313" key="2">
    <source>
        <dbReference type="EMBL" id="KAK8863845.1"/>
    </source>
</evidence>
<sequence length="292" mass="33166">MNSYQKKNANRRAFLKNIAEDTINIVRVTKKYKVNNKEIDISEQIDESIEGTILYKPDVSFDSRIKPLDQKRRGHIEVVNETTLHAAIRLAKDLNVPQDEIVVLNFASARNPGGGFDKGANAQEESIARQSSLIVSIAQESVSEMYNYNKKEKSILYSDYMIYTPSAVIFRDDEEKYLSEPFLTNVITCPAANLKEYQGSINMDEVHRVMLQRCRKIIQVAILNDNTSIVLGAFGCGVFKNSPADVANYFRTILIDEHYIDFFDEVVFAIINGPNAHFTTFQNIFNGEVETK</sequence>
<keyword evidence="3" id="KW-1185">Reference proteome</keyword>
<name>A0ABR2IJK0_9EUKA</name>
<dbReference type="Pfam" id="PF10021">
    <property type="entry name" value="PARG_cat_microb"/>
    <property type="match status" value="1"/>
</dbReference>
<evidence type="ECO:0000259" key="1">
    <source>
        <dbReference type="Pfam" id="PF10021"/>
    </source>
</evidence>
<dbReference type="InterPro" id="IPR012664">
    <property type="entry name" value="CHP02452"/>
</dbReference>
<accession>A0ABR2IJK0</accession>
<comment type="caution">
    <text evidence="2">The sequence shown here is derived from an EMBL/GenBank/DDBJ whole genome shotgun (WGS) entry which is preliminary data.</text>
</comment>
<dbReference type="PANTHER" id="PTHR35596">
    <property type="entry name" value="DUF2263 DOMAIN-CONTAINING PROTEIN"/>
    <property type="match status" value="1"/>
</dbReference>
<evidence type="ECO:0000313" key="3">
    <source>
        <dbReference type="Proteomes" id="UP001470230"/>
    </source>
</evidence>
<feature type="domain" description="Microbial-type PARG catalytic" evidence="1">
    <location>
        <begin position="19"/>
        <end position="172"/>
    </location>
</feature>
<reference evidence="2 3" key="1">
    <citation type="submission" date="2024-04" db="EMBL/GenBank/DDBJ databases">
        <title>Tritrichomonas musculus Genome.</title>
        <authorList>
            <person name="Alves-Ferreira E."/>
            <person name="Grigg M."/>
            <person name="Lorenzi H."/>
            <person name="Galac M."/>
        </authorList>
    </citation>
    <scope>NUCLEOTIDE SEQUENCE [LARGE SCALE GENOMIC DNA]</scope>
    <source>
        <strain evidence="2 3">EAF2021</strain>
    </source>
</reference>
<dbReference type="InterPro" id="IPR043472">
    <property type="entry name" value="Macro_dom-like"/>
</dbReference>
<proteinExistence type="predicted"/>
<protein>
    <recommendedName>
        <fullName evidence="1">Microbial-type PARG catalytic domain-containing protein</fullName>
    </recommendedName>
</protein>
<dbReference type="SUPFAM" id="SSF52949">
    <property type="entry name" value="Macro domain-like"/>
    <property type="match status" value="1"/>
</dbReference>
<dbReference type="Gene3D" id="3.40.220.10">
    <property type="entry name" value="Leucine Aminopeptidase, subunit E, domain 1"/>
    <property type="match status" value="1"/>
</dbReference>
<dbReference type="EMBL" id="JAPFFF010000017">
    <property type="protein sequence ID" value="KAK8863845.1"/>
    <property type="molecule type" value="Genomic_DNA"/>
</dbReference>
<dbReference type="Proteomes" id="UP001470230">
    <property type="component" value="Unassembled WGS sequence"/>
</dbReference>
<dbReference type="NCBIfam" id="TIGR02452">
    <property type="entry name" value="TIGR02452 family protein"/>
    <property type="match status" value="1"/>
</dbReference>
<dbReference type="InterPro" id="IPR019261">
    <property type="entry name" value="PARG_cat_microbial"/>
</dbReference>